<dbReference type="Proteomes" id="UP001565220">
    <property type="component" value="Unassembled WGS sequence"/>
</dbReference>
<evidence type="ECO:0000313" key="2">
    <source>
        <dbReference type="Proteomes" id="UP001565220"/>
    </source>
</evidence>
<gene>
    <name evidence="1" type="ORF">AB8S09_07765</name>
</gene>
<protein>
    <submittedName>
        <fullName evidence="1">DUF6483 family protein</fullName>
    </submittedName>
</protein>
<comment type="caution">
    <text evidence="1">The sequence shown here is derived from an EMBL/GenBank/DDBJ whole genome shotgun (WGS) entry which is preliminary data.</text>
</comment>
<evidence type="ECO:0000313" key="1">
    <source>
        <dbReference type="EMBL" id="MEY8763533.1"/>
    </source>
</evidence>
<keyword evidence="2" id="KW-1185">Reference proteome</keyword>
<reference evidence="1 2" key="1">
    <citation type="submission" date="2024-08" db="EMBL/GenBank/DDBJ databases">
        <title>Clostridium lapicellarii sp. nov., and Clostridium renhuaiense sp. nov., two species isolated from the mud in a fermentation cellar used for producing sauce-flavour Chinese liquors.</title>
        <authorList>
            <person name="Yang F."/>
            <person name="Wang H."/>
            <person name="Chen L.Q."/>
            <person name="Zhou N."/>
            <person name="Lu J.J."/>
            <person name="Pu X.X."/>
            <person name="Wan B."/>
            <person name="Wang L."/>
            <person name="Liu S.J."/>
        </authorList>
    </citation>
    <scope>NUCLEOTIDE SEQUENCE [LARGE SCALE GENOMIC DNA]</scope>
    <source>
        <strain evidence="1 2">MT-113</strain>
    </source>
</reference>
<dbReference type="RefSeq" id="WP_294185032.1">
    <property type="nucleotide sequence ID" value="NZ_JBGFFE010000008.1"/>
</dbReference>
<accession>A0ABV4DYC8</accession>
<dbReference type="Pfam" id="PF20092">
    <property type="entry name" value="DUF6483"/>
    <property type="match status" value="1"/>
</dbReference>
<organism evidence="1 2">
    <name type="scientific">Clostridium lapidicellarium</name>
    <dbReference type="NCBI Taxonomy" id="3240931"/>
    <lineage>
        <taxon>Bacteria</taxon>
        <taxon>Bacillati</taxon>
        <taxon>Bacillota</taxon>
        <taxon>Clostridia</taxon>
        <taxon>Eubacteriales</taxon>
        <taxon>Clostridiaceae</taxon>
        <taxon>Clostridium</taxon>
    </lineage>
</organism>
<name>A0ABV4DYC8_9CLOT</name>
<proteinExistence type="predicted"/>
<dbReference type="EMBL" id="JBGFFE010000008">
    <property type="protein sequence ID" value="MEY8763533.1"/>
    <property type="molecule type" value="Genomic_DNA"/>
</dbReference>
<sequence>MLKRTITAELIKRFNELLIKILDSKKNKNYKEALDLIDNAFKDMFRLSLKFFNSFSVESLMDMVKVKGTINTEKCIIIAKLLEEEGNILEIQGELDYSFYINQKSLSLFLNAYLNKRESCELESYFSDIDPLIEKICQYKLTCELQDKIIKYYIRCHIYDKAENTVYELLQENNYNVRSLKYAIKFYEDLLSKDNDELSAGKLPRNEIMDSMSSLKSKLQNSSSK</sequence>
<dbReference type="InterPro" id="IPR045507">
    <property type="entry name" value="DUF6483"/>
</dbReference>